<keyword evidence="2" id="KW-0808">Transferase</keyword>
<sequence>MNRLKTPRKQNTSRTRAQYETFPYPERRAEEEDQRLITGSPADWGEVVHYIFGGRDPGAEGNPIRILVAGGGTGDALVMLAQQAQDRGANAEIVYIDLSEASRKIAQSRIARRGLENVTFVTGSFVDLAADYGPFDYIDCCGVLHHLPDPDAGLRALAQSLKPGGGMGLMVYATLGRTGVYHMQEMMQRLSAEAGGRARLETGKALFESLPPTNWLKRNPFVNDHIQGGDAGFYDLLLHQQDRAYRVDEVYEFVKQAGLRLQSFVEPMRYDPEIYATDPAIRKQVAALAPQARHAMAELLAGNITKHIFYVLKADNKTAVPAMTLQGQKAVVKPRKDANARQAAAGLIPYLGRIEGARLAASVAKSGQIKINFNGFSVSCKLPPASPAIISRIDGVKTFEDIRQSFAPVPDAPSFYAQIVALFSVLSAANLMFVRQPGGKDL</sequence>
<evidence type="ECO:0000259" key="1">
    <source>
        <dbReference type="Pfam" id="PF08242"/>
    </source>
</evidence>
<dbReference type="Pfam" id="PF08242">
    <property type="entry name" value="Methyltransf_12"/>
    <property type="match status" value="1"/>
</dbReference>
<dbReference type="GO" id="GO:0032259">
    <property type="term" value="P:methylation"/>
    <property type="evidence" value="ECO:0007669"/>
    <property type="project" value="UniProtKB-KW"/>
</dbReference>
<dbReference type="PANTHER" id="PTHR43861">
    <property type="entry name" value="TRANS-ACONITATE 2-METHYLTRANSFERASE-RELATED"/>
    <property type="match status" value="1"/>
</dbReference>
<keyword evidence="2" id="KW-0489">Methyltransferase</keyword>
<dbReference type="RefSeq" id="WP_114086787.1">
    <property type="nucleotide sequence ID" value="NZ_JPWH01000001.1"/>
</dbReference>
<proteinExistence type="predicted"/>
<dbReference type="CDD" id="cd02440">
    <property type="entry name" value="AdoMet_MTases"/>
    <property type="match status" value="1"/>
</dbReference>
<name>A0A367XKL8_9PROT</name>
<dbReference type="OrthoDB" id="649979at2"/>
<evidence type="ECO:0000313" key="3">
    <source>
        <dbReference type="Proteomes" id="UP000252517"/>
    </source>
</evidence>
<dbReference type="SUPFAM" id="SSF53335">
    <property type="entry name" value="S-adenosyl-L-methionine-dependent methyltransferases"/>
    <property type="match status" value="1"/>
</dbReference>
<dbReference type="EMBL" id="JPWH01000001">
    <property type="protein sequence ID" value="RCK54203.1"/>
    <property type="molecule type" value="Genomic_DNA"/>
</dbReference>
<feature type="domain" description="Methyltransferase type 12" evidence="1">
    <location>
        <begin position="69"/>
        <end position="165"/>
    </location>
</feature>
<accession>A0A367XKL8</accession>
<organism evidence="2 3">
    <name type="scientific">Thalassospira profundimaris</name>
    <dbReference type="NCBI Taxonomy" id="502049"/>
    <lineage>
        <taxon>Bacteria</taxon>
        <taxon>Pseudomonadati</taxon>
        <taxon>Pseudomonadota</taxon>
        <taxon>Alphaproteobacteria</taxon>
        <taxon>Rhodospirillales</taxon>
        <taxon>Thalassospiraceae</taxon>
        <taxon>Thalassospira</taxon>
    </lineage>
</organism>
<dbReference type="Gene3D" id="3.40.50.150">
    <property type="entry name" value="Vaccinia Virus protein VP39"/>
    <property type="match status" value="1"/>
</dbReference>
<dbReference type="GO" id="GO:0008168">
    <property type="term" value="F:methyltransferase activity"/>
    <property type="evidence" value="ECO:0007669"/>
    <property type="project" value="UniProtKB-KW"/>
</dbReference>
<comment type="caution">
    <text evidence="2">The sequence shown here is derived from an EMBL/GenBank/DDBJ whole genome shotgun (WGS) entry which is preliminary data.</text>
</comment>
<protein>
    <submittedName>
        <fullName evidence="2">Methyltransferase</fullName>
    </submittedName>
</protein>
<dbReference type="Proteomes" id="UP000252517">
    <property type="component" value="Unassembled WGS sequence"/>
</dbReference>
<dbReference type="AlphaFoldDB" id="A0A367XKL8"/>
<reference evidence="2 3" key="1">
    <citation type="submission" date="2014-07" db="EMBL/GenBank/DDBJ databases">
        <title>Draft genome sequence of Thalassospira profundimaris S25-3-2.</title>
        <authorList>
            <person name="Lai Q."/>
            <person name="Shao Z."/>
        </authorList>
    </citation>
    <scope>NUCLEOTIDE SEQUENCE [LARGE SCALE GENOMIC DNA]</scope>
    <source>
        <strain evidence="2 3">S25-3-2</strain>
    </source>
</reference>
<gene>
    <name evidence="2" type="ORF">TH25_02490</name>
</gene>
<evidence type="ECO:0000313" key="2">
    <source>
        <dbReference type="EMBL" id="RCK54203.1"/>
    </source>
</evidence>
<dbReference type="InterPro" id="IPR029063">
    <property type="entry name" value="SAM-dependent_MTases_sf"/>
</dbReference>
<dbReference type="InterPro" id="IPR013217">
    <property type="entry name" value="Methyltransf_12"/>
</dbReference>